<gene>
    <name evidence="3" type="ORF">BFJ72_g7548</name>
</gene>
<keyword evidence="2" id="KW-0812">Transmembrane</keyword>
<proteinExistence type="predicted"/>
<feature type="transmembrane region" description="Helical" evidence="2">
    <location>
        <begin position="261"/>
        <end position="280"/>
    </location>
</feature>
<feature type="region of interest" description="Disordered" evidence="1">
    <location>
        <begin position="409"/>
        <end position="436"/>
    </location>
</feature>
<name>A0A420T991_GIBIN</name>
<accession>A0A420T991</accession>
<evidence type="ECO:0000256" key="2">
    <source>
        <dbReference type="SAM" id="Phobius"/>
    </source>
</evidence>
<dbReference type="AlphaFoldDB" id="A0A420T991"/>
<dbReference type="Proteomes" id="UP000283569">
    <property type="component" value="Unassembled WGS sequence"/>
</dbReference>
<evidence type="ECO:0000256" key="1">
    <source>
        <dbReference type="SAM" id="MobiDB-lite"/>
    </source>
</evidence>
<sequence length="436" mass="49347">MASITKKWVRHLRNRDRQEKEKLESLVACGHPSCSSKCRSELEDKDNCRPQHIERPQQVPPPPVNNRISLVSKVNTVYSRLVNVEEVCTQIGQGQPRNSERNPDLNLEQWVALQAIHRTLLHEHNELPVTFSPISPELRHLRKIAHDHSLQSRSLRRFSDCLLPLLKREQDLESARQWLELMKSSSSLLEILGKNDLLVTYEEMTLMNLIDQIEAILERLKQWFRCRYEDLSRKKDVTEEQGLSEPIFEFPNNIRHTCTTMPWTIFPALLVLWGVCWMFIIGSSQPEPEWGNATDPTISPLPAAYDFHADFYGIGIEEGPQRSVADSSDNRPYVNQDTLEELFPGDGQSMSDLIHPLTFVGDIPLDPNFLITDMTSHSDSGNLELAAQDTAEILPAAAMEDSTLRACISAGDSGERDDTGSADSSGYGHPTINSDE</sequence>
<keyword evidence="2" id="KW-0472">Membrane</keyword>
<evidence type="ECO:0000313" key="4">
    <source>
        <dbReference type="Proteomes" id="UP000283569"/>
    </source>
</evidence>
<protein>
    <submittedName>
        <fullName evidence="3">Uncharacterized protein</fullName>
    </submittedName>
</protein>
<dbReference type="EMBL" id="MRDB01000024">
    <property type="protein sequence ID" value="RKL38086.1"/>
    <property type="molecule type" value="Genomic_DNA"/>
</dbReference>
<evidence type="ECO:0000313" key="3">
    <source>
        <dbReference type="EMBL" id="RKL38086.1"/>
    </source>
</evidence>
<reference evidence="3 4" key="1">
    <citation type="journal article" date="2018" name="Sci. Rep.">
        <title>Characterisation of pathogen-specific regions and novel effector candidates in Fusarium oxysporum f. sp. cepae.</title>
        <authorList>
            <person name="Armitage A.D."/>
            <person name="Taylor A."/>
            <person name="Sobczyk M.K."/>
            <person name="Baxter L."/>
            <person name="Greenfield B.P."/>
            <person name="Bates H.J."/>
            <person name="Wilson F."/>
            <person name="Jackson A.C."/>
            <person name="Ott S."/>
            <person name="Harrison R.J."/>
            <person name="Clarkson J.P."/>
        </authorList>
    </citation>
    <scope>NUCLEOTIDE SEQUENCE [LARGE SCALE GENOMIC DNA]</scope>
    <source>
        <strain evidence="3 4">Fp_A8</strain>
    </source>
</reference>
<organism evidence="3 4">
    <name type="scientific">Gibberella intermedia</name>
    <name type="common">Bulb rot disease fungus</name>
    <name type="synonym">Fusarium proliferatum</name>
    <dbReference type="NCBI Taxonomy" id="948311"/>
    <lineage>
        <taxon>Eukaryota</taxon>
        <taxon>Fungi</taxon>
        <taxon>Dikarya</taxon>
        <taxon>Ascomycota</taxon>
        <taxon>Pezizomycotina</taxon>
        <taxon>Sordariomycetes</taxon>
        <taxon>Hypocreomycetidae</taxon>
        <taxon>Hypocreales</taxon>
        <taxon>Nectriaceae</taxon>
        <taxon>Fusarium</taxon>
        <taxon>Fusarium fujikuroi species complex</taxon>
    </lineage>
</organism>
<comment type="caution">
    <text evidence="3">The sequence shown here is derived from an EMBL/GenBank/DDBJ whole genome shotgun (WGS) entry which is preliminary data.</text>
</comment>
<keyword evidence="2" id="KW-1133">Transmembrane helix</keyword>